<dbReference type="Gene3D" id="3.30.930.10">
    <property type="entry name" value="Bira Bifunctional Protein, Domain 2"/>
    <property type="match status" value="1"/>
</dbReference>
<dbReference type="PANTHER" id="PTHR12835:SF5">
    <property type="entry name" value="BIOTIN--PROTEIN LIGASE"/>
    <property type="match status" value="1"/>
</dbReference>
<dbReference type="EMBL" id="DSPX01000141">
    <property type="protein sequence ID" value="HGG01752.1"/>
    <property type="molecule type" value="Genomic_DNA"/>
</dbReference>
<dbReference type="SUPFAM" id="SSF55681">
    <property type="entry name" value="Class II aaRS and biotin synthetases"/>
    <property type="match status" value="1"/>
</dbReference>
<comment type="caution">
    <text evidence="3">The sequence shown here is derived from an EMBL/GenBank/DDBJ whole genome shotgun (WGS) entry which is preliminary data.</text>
</comment>
<gene>
    <name evidence="3" type="ORF">ENR15_14145</name>
</gene>
<feature type="domain" description="BPL/LPL catalytic" evidence="2">
    <location>
        <begin position="22"/>
        <end position="209"/>
    </location>
</feature>
<dbReference type="NCBIfam" id="TIGR00121">
    <property type="entry name" value="birA_ligase"/>
    <property type="match status" value="1"/>
</dbReference>
<dbReference type="InterPro" id="IPR004143">
    <property type="entry name" value="BPL_LPL_catalytic"/>
</dbReference>
<dbReference type="GO" id="GO:0005737">
    <property type="term" value="C:cytoplasm"/>
    <property type="evidence" value="ECO:0007669"/>
    <property type="project" value="TreeGrafter"/>
</dbReference>
<evidence type="ECO:0000259" key="2">
    <source>
        <dbReference type="PROSITE" id="PS51733"/>
    </source>
</evidence>
<evidence type="ECO:0000313" key="3">
    <source>
        <dbReference type="EMBL" id="HGG01752.1"/>
    </source>
</evidence>
<accession>A0A7C3VHS0</accession>
<keyword evidence="1 3" id="KW-0436">Ligase</keyword>
<dbReference type="CDD" id="cd16442">
    <property type="entry name" value="BPL"/>
    <property type="match status" value="1"/>
</dbReference>
<dbReference type="Pfam" id="PF03099">
    <property type="entry name" value="BPL_LplA_LipB"/>
    <property type="match status" value="1"/>
</dbReference>
<name>A0A7C3VHS0_9CYAN</name>
<dbReference type="PANTHER" id="PTHR12835">
    <property type="entry name" value="BIOTIN PROTEIN LIGASE"/>
    <property type="match status" value="1"/>
</dbReference>
<dbReference type="PROSITE" id="PS51733">
    <property type="entry name" value="BPL_LPL_CATALYTIC"/>
    <property type="match status" value="1"/>
</dbReference>
<dbReference type="AlphaFoldDB" id="A0A7C3VHS0"/>
<dbReference type="InterPro" id="IPR004408">
    <property type="entry name" value="Biotin_CoA_COase_ligase"/>
</dbReference>
<evidence type="ECO:0000256" key="1">
    <source>
        <dbReference type="ARBA" id="ARBA00022598"/>
    </source>
</evidence>
<dbReference type="EC" id="6.3.4.15" evidence="3"/>
<dbReference type="InterPro" id="IPR045864">
    <property type="entry name" value="aa-tRNA-synth_II/BPL/LPL"/>
</dbReference>
<reference evidence="3" key="1">
    <citation type="journal article" date="2020" name="mSystems">
        <title>Genome- and Community-Level Interaction Insights into Carbon Utilization and Element Cycling Functions of Hydrothermarchaeota in Hydrothermal Sediment.</title>
        <authorList>
            <person name="Zhou Z."/>
            <person name="Liu Y."/>
            <person name="Xu W."/>
            <person name="Pan J."/>
            <person name="Luo Z.H."/>
            <person name="Li M."/>
        </authorList>
    </citation>
    <scope>NUCLEOTIDE SEQUENCE [LARGE SCALE GENOMIC DNA]</scope>
    <source>
        <strain evidence="3">SpSt-374</strain>
    </source>
</reference>
<dbReference type="GO" id="GO:0004077">
    <property type="term" value="F:biotin--[biotin carboxyl-carrier protein] ligase activity"/>
    <property type="evidence" value="ECO:0007669"/>
    <property type="project" value="UniProtKB-EC"/>
</dbReference>
<organism evidence="3">
    <name type="scientific">Planktothricoides sp. SpSt-374</name>
    <dbReference type="NCBI Taxonomy" id="2282167"/>
    <lineage>
        <taxon>Bacteria</taxon>
        <taxon>Bacillati</taxon>
        <taxon>Cyanobacteriota</taxon>
        <taxon>Cyanophyceae</taxon>
        <taxon>Oscillatoriophycideae</taxon>
        <taxon>Oscillatoriales</taxon>
        <taxon>Oscillatoriaceae</taxon>
        <taxon>Planktothricoides</taxon>
    </lineage>
</organism>
<proteinExistence type="predicted"/>
<protein>
    <submittedName>
        <fullName evidence="3">Biotin--[acetyl-CoA-carboxylase] ligase</fullName>
        <ecNumber evidence="3">6.3.4.15</ecNumber>
    </submittedName>
</protein>
<sequence length="306" mass="32778">MTLNRERLQAAIEEVSSFLGTHYNQQQTTSLVHIFDSLTSTNQTAWELLADGAPPRTAVIAARQTGGRGQWGRQWVSEIGGLYLSLIITPQTLVKLGAATNSPQLTMSIALALAMCLRTYQVPVLLKWPNDLLLENRKLGGILTETRVHQSQISKAVVGVGINWANPVPPTGINLQTFLASQINPQITSLEMLAAVVLAAIGSGEALIQRENDMATWLPSYQNLLTSMGTAVTIGGRQGVVVGVTTTGELKVRLSPPNGSTAEYPTPKIVPEALPGKIPPDVMPGEEICLAPGTITLGYQQPPNIF</sequence>